<reference evidence="6 7" key="1">
    <citation type="submission" date="2023-12" db="EMBL/GenBank/DDBJ databases">
        <title>Description of an unclassified Opitutus bacterium of Verrucomicrobiota.</title>
        <authorList>
            <person name="Zhang D.-F."/>
        </authorList>
    </citation>
    <scope>NUCLEOTIDE SEQUENCE [LARGE SCALE GENOMIC DNA]</scope>
    <source>
        <strain evidence="6 7">WL0086</strain>
    </source>
</reference>
<feature type="domain" description="GxGYxYP putative glycoside hydrolase first N-terminal" evidence="3">
    <location>
        <begin position="196"/>
        <end position="266"/>
    </location>
</feature>
<dbReference type="Gene3D" id="3.20.20.490">
    <property type="entry name" value="GxGYxYP glycoside hydrolase, C-terminal domain"/>
    <property type="match status" value="1"/>
</dbReference>
<gene>
    <name evidence="6" type="ORF">K1X11_018500</name>
</gene>
<dbReference type="Proteomes" id="UP000738431">
    <property type="component" value="Chromosome"/>
</dbReference>
<feature type="domain" description="GxGYxYP putative glycoside hydrolase third N-terminal" evidence="5">
    <location>
        <begin position="344"/>
        <end position="442"/>
    </location>
</feature>
<evidence type="ECO:0000259" key="3">
    <source>
        <dbReference type="Pfam" id="PF16216"/>
    </source>
</evidence>
<feature type="signal peptide" evidence="1">
    <location>
        <begin position="1"/>
        <end position="28"/>
    </location>
</feature>
<evidence type="ECO:0000259" key="2">
    <source>
        <dbReference type="Pfam" id="PF14323"/>
    </source>
</evidence>
<protein>
    <submittedName>
        <fullName evidence="6">GxGYxYP family putative glycoside hydrolase</fullName>
    </submittedName>
</protein>
<proteinExistence type="predicted"/>
<sequence length="699" mass="79650">MKIHTLIPAVTRAVGLVLLATCANWARAESSPADLQGRWVLIKEQSSAIDVFDGVSLDFREVSEGRLEIHRRWGTRRYQEEVLDLQVGGEVNAVPIGHKVFPTNVFMGLRREVGGTSEVVAQWTEPFRAFTLDVSEPLLSSQGRHDFQIHSTFALNADATILTWTLQRPTRPADDPLIFKLKREGWRDAYVMEMSDNWGIDEDLPEQASLITLQGVVNREKPQLYFLYGPQWDFRFTKEIKDYYQEKKAFSFKTLRSFKQALKTFEGQVTRYIVWDKDVRTSLIVSFTLAGLEDAIVVSEEFIPLMQEMGLEQIEDFRGRFVGMSDVEIYEWAYDAYWDRCSKDAIVWMGGDAGRRMRPGVADFGMVQHAFFTDLSTDANEPKWAEEYALADKLLSEMNPLAMCFGWHSYGKDKERDHVKLASSYAIRVSGLHTLPNTSFNTLVPLTPGFKFRNHHNLIPGDPRKPEKKVYIAAVQTDSLGIGAWTRPGRGTIPYAWQVTPNWLWMSPSVLEMFYDQATDKDLFISGLSGPGYMYAKAIPPAHRDEIIDMSREIMETLDLSVFEFMDYSEGASIEGNPDLPQSVIDAYFKGLPDAVGFINGYAPAYTFTHQDGRALLSYDYYMSPDRSEREVVADLRELAAINAVRPYFLLMHVRQWSDITRVKAVLDQLGPAFEVVPLDVFLEMAAQDPTFETYTKPE</sequence>
<feature type="domain" description="GxGYxYP putative glycoside hydrolase C-terminal" evidence="2">
    <location>
        <begin position="468"/>
        <end position="686"/>
    </location>
</feature>
<dbReference type="RefSeq" id="WP_221030643.1">
    <property type="nucleotide sequence ID" value="NZ_CP139781.1"/>
</dbReference>
<accession>A0ABZ1C5W6</accession>
<evidence type="ECO:0000256" key="1">
    <source>
        <dbReference type="SAM" id="SignalP"/>
    </source>
</evidence>
<dbReference type="Pfam" id="PF20957">
    <property type="entry name" value="GxGYxYP_N_2nd"/>
    <property type="match status" value="1"/>
</dbReference>
<dbReference type="Pfam" id="PF16216">
    <property type="entry name" value="GxGYxYP_N"/>
    <property type="match status" value="1"/>
</dbReference>
<feature type="domain" description="GxGYxYP putative glycoside hydrolase second N-terminal" evidence="4">
    <location>
        <begin position="272"/>
        <end position="341"/>
    </location>
</feature>
<feature type="chain" id="PRO_5046802560" evidence="1">
    <location>
        <begin position="29"/>
        <end position="699"/>
    </location>
</feature>
<dbReference type="InterPro" id="IPR048310">
    <property type="entry name" value="GxGYxYP_N_2nd"/>
</dbReference>
<dbReference type="InterPro" id="IPR025832">
    <property type="entry name" value="GxGYxYP_C"/>
</dbReference>
<dbReference type="PANTHER" id="PTHR37321">
    <property type="entry name" value="EXPORTED PROTEIN-RELATED"/>
    <property type="match status" value="1"/>
</dbReference>
<dbReference type="PANTHER" id="PTHR37321:SF1">
    <property type="entry name" value="EXPORTED PROTEIN"/>
    <property type="match status" value="1"/>
</dbReference>
<evidence type="ECO:0000313" key="6">
    <source>
        <dbReference type="EMBL" id="WRQ86807.1"/>
    </source>
</evidence>
<evidence type="ECO:0000259" key="5">
    <source>
        <dbReference type="Pfam" id="PF20958"/>
    </source>
</evidence>
<keyword evidence="6" id="KW-0378">Hydrolase</keyword>
<keyword evidence="7" id="KW-1185">Reference proteome</keyword>
<dbReference type="Pfam" id="PF14323">
    <property type="entry name" value="GxGYxYP_C"/>
    <property type="match status" value="1"/>
</dbReference>
<dbReference type="InterPro" id="IPR038410">
    <property type="entry name" value="GxGYxYP_C_sf"/>
</dbReference>
<keyword evidence="1" id="KW-0732">Signal</keyword>
<organism evidence="6 7">
    <name type="scientific">Actomonas aquatica</name>
    <dbReference type="NCBI Taxonomy" id="2866162"/>
    <lineage>
        <taxon>Bacteria</taxon>
        <taxon>Pseudomonadati</taxon>
        <taxon>Verrucomicrobiota</taxon>
        <taxon>Opitutia</taxon>
        <taxon>Opitutales</taxon>
        <taxon>Opitutaceae</taxon>
        <taxon>Actomonas</taxon>
    </lineage>
</organism>
<dbReference type="EMBL" id="CP139781">
    <property type="protein sequence ID" value="WRQ86807.1"/>
    <property type="molecule type" value="Genomic_DNA"/>
</dbReference>
<evidence type="ECO:0000259" key="4">
    <source>
        <dbReference type="Pfam" id="PF20957"/>
    </source>
</evidence>
<dbReference type="GO" id="GO:0016787">
    <property type="term" value="F:hydrolase activity"/>
    <property type="evidence" value="ECO:0007669"/>
    <property type="project" value="UniProtKB-KW"/>
</dbReference>
<dbReference type="Pfam" id="PF20958">
    <property type="entry name" value="GxGYxYP_N_3rd"/>
    <property type="match status" value="1"/>
</dbReference>
<dbReference type="InterPro" id="IPR032626">
    <property type="entry name" value="GxGYxYP_N_1st"/>
</dbReference>
<evidence type="ECO:0000313" key="7">
    <source>
        <dbReference type="Proteomes" id="UP000738431"/>
    </source>
</evidence>
<dbReference type="InterPro" id="IPR048309">
    <property type="entry name" value="GxGYxYP_N_3rd"/>
</dbReference>
<name>A0ABZ1C5W6_9BACT</name>